<sequence length="494" mass="54083">MPKPLPSGLKTFEASDTVMRAAQNENIEATDALFHASTGHRHTGKAGDAPQIGKEGLANGAVIADKLGTGAVVSEKIADGAVNAAKVAKGSIDRQHLRQGDLSSNIAKYKKVTVTGGLLTGNPTTPYTFQWGSPGDNHMWELAKEAVLPKAITINLGKDYQRLEGFSFGSWVGSDLTTVPKGFYVEVSNDGTIWTKVYEHTGAAYAPFTFVAFASETNGTYVRLTVTEHGSSGRTAISCLAVYSRFHGNTDLDPLEDVRSWGLNARVQGLMIIPEGEIKDFGGGKLGIYRSLIVMNPAAGTYFRVNPGTYQLPEWGYLYVDVPYRHAQWLDPKIGTWVDGDRGYDNKDRIVIAQRSGSEDIFMNSTIKAKIAGTFPDADKVDGIDFRTNNGYLEFNDAEKGWTAVSAVKRVQRGYVQLFNDGTWPDGERYVVTINAVNVEKSFINVTQTGYTNGSPKYNAGIRGQILNSTQIEIVTMFTYVFDQRASWEVIEYV</sequence>
<comment type="caution">
    <text evidence="2">The sequence shown here is derived from an EMBL/GenBank/DDBJ whole genome shotgun (WGS) entry which is preliminary data.</text>
</comment>
<dbReference type="Pfam" id="PF00754">
    <property type="entry name" value="F5_F8_type_C"/>
    <property type="match status" value="1"/>
</dbReference>
<dbReference type="RefSeq" id="WP_331847694.1">
    <property type="nucleotide sequence ID" value="NZ_JAZHPZ010000008.1"/>
</dbReference>
<accession>A0ABU7VUN5</accession>
<name>A0ABU7VUN5_9BACL</name>
<evidence type="ECO:0000259" key="1">
    <source>
        <dbReference type="Pfam" id="PF00754"/>
    </source>
</evidence>
<dbReference type="SUPFAM" id="SSF49785">
    <property type="entry name" value="Galactose-binding domain-like"/>
    <property type="match status" value="1"/>
</dbReference>
<dbReference type="Proteomes" id="UP001306950">
    <property type="component" value="Unassembled WGS sequence"/>
</dbReference>
<proteinExistence type="predicted"/>
<reference evidence="2 3" key="1">
    <citation type="submission" date="2024-02" db="EMBL/GenBank/DDBJ databases">
        <title>A nitrogen-fixing paenibacillus bacterium.</title>
        <authorList>
            <person name="Zhang W.L."/>
            <person name="Chen S.F."/>
        </authorList>
    </citation>
    <scope>NUCLEOTIDE SEQUENCE [LARGE SCALE GENOMIC DNA]</scope>
    <source>
        <strain evidence="2 3">M1</strain>
    </source>
</reference>
<protein>
    <submittedName>
        <fullName evidence="2">Discoidin domain-containing protein</fullName>
    </submittedName>
</protein>
<evidence type="ECO:0000313" key="2">
    <source>
        <dbReference type="EMBL" id="MEF2967475.1"/>
    </source>
</evidence>
<dbReference type="InterPro" id="IPR008979">
    <property type="entry name" value="Galactose-bd-like_sf"/>
</dbReference>
<dbReference type="Gene3D" id="2.60.120.260">
    <property type="entry name" value="Galactose-binding domain-like"/>
    <property type="match status" value="1"/>
</dbReference>
<keyword evidence="3" id="KW-1185">Reference proteome</keyword>
<organism evidence="2 3">
    <name type="scientific">Paenibacillus haidiansis</name>
    <dbReference type="NCBI Taxonomy" id="1574488"/>
    <lineage>
        <taxon>Bacteria</taxon>
        <taxon>Bacillati</taxon>
        <taxon>Bacillota</taxon>
        <taxon>Bacilli</taxon>
        <taxon>Bacillales</taxon>
        <taxon>Paenibacillaceae</taxon>
        <taxon>Paenibacillus</taxon>
    </lineage>
</organism>
<gene>
    <name evidence="2" type="ORF">V3851_16735</name>
</gene>
<evidence type="ECO:0000313" key="3">
    <source>
        <dbReference type="Proteomes" id="UP001306950"/>
    </source>
</evidence>
<dbReference type="EMBL" id="JAZHPZ010000008">
    <property type="protein sequence ID" value="MEF2967475.1"/>
    <property type="molecule type" value="Genomic_DNA"/>
</dbReference>
<feature type="domain" description="F5/8 type C" evidence="1">
    <location>
        <begin position="121"/>
        <end position="234"/>
    </location>
</feature>
<dbReference type="InterPro" id="IPR000421">
    <property type="entry name" value="FA58C"/>
</dbReference>